<evidence type="ECO:0000256" key="4">
    <source>
        <dbReference type="ARBA" id="ARBA00022801"/>
    </source>
</evidence>
<dbReference type="PANTHER" id="PTHR47964">
    <property type="entry name" value="ATP-DEPENDENT DNA HELICASE HOMOLOG RECG, CHLOROPLASTIC"/>
    <property type="match status" value="1"/>
</dbReference>
<accession>A0A916TN31</accession>
<dbReference type="InterPro" id="IPR004609">
    <property type="entry name" value="ATP-dep_DNA_helicase_RecG"/>
</dbReference>
<dbReference type="SMART" id="SM00487">
    <property type="entry name" value="DEXDc"/>
    <property type="match status" value="1"/>
</dbReference>
<evidence type="ECO:0000256" key="12">
    <source>
        <dbReference type="ARBA" id="ARBA00048988"/>
    </source>
</evidence>
<keyword evidence="7" id="KW-0238">DNA-binding</keyword>
<comment type="function">
    <text evidence="13">Plays a critical role in recombination and DNA repair. Helps process Holliday junction intermediates to mature products by catalyzing branch migration. Has replication fork regression activity, unwinds stalled or blocked replication forks to make a HJ that can be resolved. Has a DNA unwinding activity characteristic of a DNA helicase with 3'-5' polarity.</text>
</comment>
<evidence type="ECO:0000256" key="11">
    <source>
        <dbReference type="ARBA" id="ARBA00034617"/>
    </source>
</evidence>
<feature type="domain" description="Helicase C-terminal" evidence="15">
    <location>
        <begin position="482"/>
        <end position="641"/>
    </location>
</feature>
<comment type="similarity">
    <text evidence="1 13">Belongs to the helicase family. RecG subfamily.</text>
</comment>
<keyword evidence="3 13" id="KW-0227">DNA damage</keyword>
<dbReference type="EC" id="5.6.2.4" evidence="13"/>
<comment type="catalytic activity">
    <reaction evidence="12 13">
        <text>ATP + H2O = ADP + phosphate + H(+)</text>
        <dbReference type="Rhea" id="RHEA:13065"/>
        <dbReference type="ChEBI" id="CHEBI:15377"/>
        <dbReference type="ChEBI" id="CHEBI:15378"/>
        <dbReference type="ChEBI" id="CHEBI:30616"/>
        <dbReference type="ChEBI" id="CHEBI:43474"/>
        <dbReference type="ChEBI" id="CHEBI:456216"/>
        <dbReference type="EC" id="5.6.2.4"/>
    </reaction>
</comment>
<dbReference type="Gene3D" id="3.40.50.300">
    <property type="entry name" value="P-loop containing nucleotide triphosphate hydrolases"/>
    <property type="match status" value="2"/>
</dbReference>
<reference evidence="16" key="2">
    <citation type="submission" date="2020-09" db="EMBL/GenBank/DDBJ databases">
        <authorList>
            <person name="Sun Q."/>
            <person name="Zhou Y."/>
        </authorList>
    </citation>
    <scope>NUCLEOTIDE SEQUENCE</scope>
    <source>
        <strain evidence="16">CGMCC 1.12426</strain>
    </source>
</reference>
<evidence type="ECO:0000313" key="17">
    <source>
        <dbReference type="Proteomes" id="UP000605148"/>
    </source>
</evidence>
<dbReference type="InterPro" id="IPR047112">
    <property type="entry name" value="RecG/Mfd"/>
</dbReference>
<sequence length="715" mass="78294">MPEDVGRTLRYQVALMRPNVLDPLFAPVSSLPGVGPKIAALITSLVSRLPDREATVADLLFHIPHSMIDRRHRPGIAYSENGDIVTLDVTIARHAAPPRGSRAPYKILAFDDTGQIEFVFFHPRRDWLQKTFPEGERRIVSGKVEWFNERPQMVHPDYAVPPDEADSLPAVEPVYPLTAGLAAKTLHKAVGGALMRVPHLPEWLDPAHQRQNHWPDFKDAITILHKPQGREDLAPEAPATRRLAYDELLANQLALAMVRSHMRKLSGISRKPEGRLQRAVIRALPFQLTSSQANAIKEINEDLAAPVRMLRLLQGDVGSGKTVVALAALAQVIETGAQGALMAPTEILARQHAASMAPLCETTGIRLALLTGKDSAKARRETQDAILAGEIDLVVGTHALFQGSVAFKNLGLVVVDEQHRFGVHQRLALSSKGQGVDVLVMTATPIPRTLVLTSFGDMDVSRLTDKPAGRKPITTVSASLDRLEEIIGRIGRAIETGQKVYWICPLVEESEKIDLAAVEDRHRILEQVLGQRISLVHGRMGADEKEAGMQAFKSGQTKVLVATTVIEVGVDVPDATIIVIEHAERFGLAQLHQLRGRVGRGDKPSTCVLLFKGPLGETASARLNIMRETNDGFLIAEEDLKLRGGGEILGTRQSGMPGFRIANAEFHADLMETARDDARLVLERDPQLKSARGEALRCLLYLFGRDSAISYLRAG</sequence>
<dbReference type="Proteomes" id="UP000605148">
    <property type="component" value="Unassembled WGS sequence"/>
</dbReference>
<keyword evidence="2 13" id="KW-0547">Nucleotide-binding</keyword>
<dbReference type="SUPFAM" id="SSF52540">
    <property type="entry name" value="P-loop containing nucleoside triphosphate hydrolases"/>
    <property type="match status" value="2"/>
</dbReference>
<proteinExistence type="inferred from homology"/>
<dbReference type="InterPro" id="IPR011545">
    <property type="entry name" value="DEAD/DEAH_box_helicase_dom"/>
</dbReference>
<dbReference type="PANTHER" id="PTHR47964:SF1">
    <property type="entry name" value="ATP-DEPENDENT DNA HELICASE HOMOLOG RECG, CHLOROPLASTIC"/>
    <property type="match status" value="1"/>
</dbReference>
<evidence type="ECO:0000256" key="9">
    <source>
        <dbReference type="ARBA" id="ARBA00023204"/>
    </source>
</evidence>
<dbReference type="InterPro" id="IPR027417">
    <property type="entry name" value="P-loop_NTPase"/>
</dbReference>
<name>A0A916TN31_9HYPH</name>
<dbReference type="InterPro" id="IPR001650">
    <property type="entry name" value="Helicase_C-like"/>
</dbReference>
<protein>
    <recommendedName>
        <fullName evidence="13">ATP-dependent DNA helicase RecG</fullName>
        <ecNumber evidence="13">5.6.2.4</ecNumber>
    </recommendedName>
</protein>
<dbReference type="Pfam" id="PF00271">
    <property type="entry name" value="Helicase_C"/>
    <property type="match status" value="1"/>
</dbReference>
<evidence type="ECO:0000256" key="10">
    <source>
        <dbReference type="ARBA" id="ARBA00023235"/>
    </source>
</evidence>
<evidence type="ECO:0000313" key="16">
    <source>
        <dbReference type="EMBL" id="GGB62193.1"/>
    </source>
</evidence>
<keyword evidence="17" id="KW-1185">Reference proteome</keyword>
<evidence type="ECO:0000256" key="7">
    <source>
        <dbReference type="ARBA" id="ARBA00023125"/>
    </source>
</evidence>
<keyword evidence="4 13" id="KW-0378">Hydrolase</keyword>
<keyword evidence="9 13" id="KW-0234">DNA repair</keyword>
<keyword evidence="6 13" id="KW-0067">ATP-binding</keyword>
<dbReference type="GO" id="GO:0003677">
    <property type="term" value="F:DNA binding"/>
    <property type="evidence" value="ECO:0007669"/>
    <property type="project" value="UniProtKB-KW"/>
</dbReference>
<evidence type="ECO:0000256" key="2">
    <source>
        <dbReference type="ARBA" id="ARBA00022741"/>
    </source>
</evidence>
<dbReference type="SMART" id="SM00490">
    <property type="entry name" value="HELICc"/>
    <property type="match status" value="1"/>
</dbReference>
<feature type="domain" description="Helicase ATP-binding" evidence="14">
    <location>
        <begin position="302"/>
        <end position="463"/>
    </location>
</feature>
<dbReference type="InterPro" id="IPR045562">
    <property type="entry name" value="RecG_dom3_C"/>
</dbReference>
<organism evidence="16 17">
    <name type="scientific">Roseibium aquae</name>
    <dbReference type="NCBI Taxonomy" id="1323746"/>
    <lineage>
        <taxon>Bacteria</taxon>
        <taxon>Pseudomonadati</taxon>
        <taxon>Pseudomonadota</taxon>
        <taxon>Alphaproteobacteria</taxon>
        <taxon>Hyphomicrobiales</taxon>
        <taxon>Stappiaceae</taxon>
        <taxon>Roseibium</taxon>
    </lineage>
</organism>
<evidence type="ECO:0000256" key="5">
    <source>
        <dbReference type="ARBA" id="ARBA00022806"/>
    </source>
</evidence>
<dbReference type="Pfam" id="PF00270">
    <property type="entry name" value="DEAD"/>
    <property type="match status" value="1"/>
</dbReference>
<evidence type="ECO:0000256" key="8">
    <source>
        <dbReference type="ARBA" id="ARBA00023172"/>
    </source>
</evidence>
<dbReference type="EMBL" id="BMFA01000016">
    <property type="protein sequence ID" value="GGB62193.1"/>
    <property type="molecule type" value="Genomic_DNA"/>
</dbReference>
<keyword evidence="5 13" id="KW-0347">Helicase</keyword>
<dbReference type="PROSITE" id="PS51192">
    <property type="entry name" value="HELICASE_ATP_BIND_1"/>
    <property type="match status" value="1"/>
</dbReference>
<dbReference type="PROSITE" id="PS51194">
    <property type="entry name" value="HELICASE_CTER"/>
    <property type="match status" value="1"/>
</dbReference>
<dbReference type="CDD" id="cd17992">
    <property type="entry name" value="DEXHc_RecG"/>
    <property type="match status" value="1"/>
</dbReference>
<evidence type="ECO:0000259" key="15">
    <source>
        <dbReference type="PROSITE" id="PS51194"/>
    </source>
</evidence>
<comment type="catalytic activity">
    <reaction evidence="11 13">
        <text>Couples ATP hydrolysis with the unwinding of duplex DNA by translocating in the 3'-5' direction.</text>
        <dbReference type="EC" id="5.6.2.4"/>
    </reaction>
</comment>
<dbReference type="GO" id="GO:0043138">
    <property type="term" value="F:3'-5' DNA helicase activity"/>
    <property type="evidence" value="ECO:0007669"/>
    <property type="project" value="UniProtKB-EC"/>
</dbReference>
<evidence type="ECO:0000256" key="1">
    <source>
        <dbReference type="ARBA" id="ARBA00007504"/>
    </source>
</evidence>
<dbReference type="Gene3D" id="2.40.50.140">
    <property type="entry name" value="Nucleic acid-binding proteins"/>
    <property type="match status" value="1"/>
</dbReference>
<evidence type="ECO:0000256" key="13">
    <source>
        <dbReference type="RuleBase" id="RU363016"/>
    </source>
</evidence>
<gene>
    <name evidence="16" type="ORF">GCM10011316_37690</name>
</gene>
<keyword evidence="8 13" id="KW-0233">DNA recombination</keyword>
<keyword evidence="10" id="KW-0413">Isomerase</keyword>
<evidence type="ECO:0000256" key="3">
    <source>
        <dbReference type="ARBA" id="ARBA00022763"/>
    </source>
</evidence>
<dbReference type="AlphaFoldDB" id="A0A916TN31"/>
<dbReference type="InterPro" id="IPR012340">
    <property type="entry name" value="NA-bd_OB-fold"/>
</dbReference>
<evidence type="ECO:0000256" key="6">
    <source>
        <dbReference type="ARBA" id="ARBA00022840"/>
    </source>
</evidence>
<dbReference type="NCBIfam" id="TIGR00643">
    <property type="entry name" value="recG"/>
    <property type="match status" value="1"/>
</dbReference>
<comment type="caution">
    <text evidence="16">The sequence shown here is derived from an EMBL/GenBank/DDBJ whole genome shotgun (WGS) entry which is preliminary data.</text>
</comment>
<dbReference type="CDD" id="cd04488">
    <property type="entry name" value="RecG_wedge_OBF"/>
    <property type="match status" value="1"/>
</dbReference>
<dbReference type="GO" id="GO:0016787">
    <property type="term" value="F:hydrolase activity"/>
    <property type="evidence" value="ECO:0007669"/>
    <property type="project" value="UniProtKB-KW"/>
</dbReference>
<dbReference type="NCBIfam" id="NF008168">
    <property type="entry name" value="PRK10917.2-2"/>
    <property type="match status" value="1"/>
</dbReference>
<evidence type="ECO:0000259" key="14">
    <source>
        <dbReference type="PROSITE" id="PS51192"/>
    </source>
</evidence>
<dbReference type="SUPFAM" id="SSF50249">
    <property type="entry name" value="Nucleic acid-binding proteins"/>
    <property type="match status" value="1"/>
</dbReference>
<dbReference type="NCBIfam" id="NF008165">
    <property type="entry name" value="PRK10917.1-3"/>
    <property type="match status" value="1"/>
</dbReference>
<dbReference type="Pfam" id="PF19833">
    <property type="entry name" value="RecG_dom3_C"/>
    <property type="match status" value="1"/>
</dbReference>
<dbReference type="GO" id="GO:0005524">
    <property type="term" value="F:ATP binding"/>
    <property type="evidence" value="ECO:0007669"/>
    <property type="project" value="UniProtKB-KW"/>
</dbReference>
<dbReference type="GO" id="GO:0006281">
    <property type="term" value="P:DNA repair"/>
    <property type="evidence" value="ECO:0007669"/>
    <property type="project" value="UniProtKB-UniRule"/>
</dbReference>
<dbReference type="NCBIfam" id="NF008164">
    <property type="entry name" value="PRK10917.1-2"/>
    <property type="match status" value="1"/>
</dbReference>
<dbReference type="GO" id="GO:0006310">
    <property type="term" value="P:DNA recombination"/>
    <property type="evidence" value="ECO:0007669"/>
    <property type="project" value="UniProtKB-UniRule"/>
</dbReference>
<dbReference type="InterPro" id="IPR014001">
    <property type="entry name" value="Helicase_ATP-bd"/>
</dbReference>
<reference evidence="16" key="1">
    <citation type="journal article" date="2014" name="Int. J. Syst. Evol. Microbiol.">
        <title>Complete genome sequence of Corynebacterium casei LMG S-19264T (=DSM 44701T), isolated from a smear-ripened cheese.</title>
        <authorList>
            <consortium name="US DOE Joint Genome Institute (JGI-PGF)"/>
            <person name="Walter F."/>
            <person name="Albersmeier A."/>
            <person name="Kalinowski J."/>
            <person name="Ruckert C."/>
        </authorList>
    </citation>
    <scope>NUCLEOTIDE SEQUENCE</scope>
    <source>
        <strain evidence="16">CGMCC 1.12426</strain>
    </source>
</reference>